<feature type="region of interest" description="Disordered" evidence="1">
    <location>
        <begin position="71"/>
        <end position="90"/>
    </location>
</feature>
<dbReference type="InterPro" id="IPR001646">
    <property type="entry name" value="5peptide_repeat"/>
</dbReference>
<accession>A0ABS4TAV6</accession>
<protein>
    <submittedName>
        <fullName evidence="2">Uncharacterized protein YjbI with pentapeptide repeats</fullName>
    </submittedName>
</protein>
<evidence type="ECO:0000256" key="1">
    <source>
        <dbReference type="SAM" id="MobiDB-lite"/>
    </source>
</evidence>
<dbReference type="PANTHER" id="PTHR14136:SF17">
    <property type="entry name" value="BTB_POZ DOMAIN-CONTAINING PROTEIN KCTD9"/>
    <property type="match status" value="1"/>
</dbReference>
<gene>
    <name evidence="2" type="ORF">JOF56_001923</name>
</gene>
<dbReference type="Proteomes" id="UP001519332">
    <property type="component" value="Unassembled WGS sequence"/>
</dbReference>
<dbReference type="Gene3D" id="2.160.20.80">
    <property type="entry name" value="E3 ubiquitin-protein ligase SopA"/>
    <property type="match status" value="2"/>
</dbReference>
<dbReference type="InterPro" id="IPR051082">
    <property type="entry name" value="Pentapeptide-BTB/POZ_domain"/>
</dbReference>
<keyword evidence="3" id="KW-1185">Reference proteome</keyword>
<dbReference type="RefSeq" id="WP_209636463.1">
    <property type="nucleotide sequence ID" value="NZ_JAGINW010000001.1"/>
</dbReference>
<dbReference type="PANTHER" id="PTHR14136">
    <property type="entry name" value="BTB_POZ DOMAIN-CONTAINING PROTEIN KCTD9"/>
    <property type="match status" value="1"/>
</dbReference>
<comment type="caution">
    <text evidence="2">The sequence shown here is derived from an EMBL/GenBank/DDBJ whole genome shotgun (WGS) entry which is preliminary data.</text>
</comment>
<organism evidence="2 3">
    <name type="scientific">Kibdelosporangium banguiense</name>
    <dbReference type="NCBI Taxonomy" id="1365924"/>
    <lineage>
        <taxon>Bacteria</taxon>
        <taxon>Bacillati</taxon>
        <taxon>Actinomycetota</taxon>
        <taxon>Actinomycetes</taxon>
        <taxon>Pseudonocardiales</taxon>
        <taxon>Pseudonocardiaceae</taxon>
        <taxon>Kibdelosporangium</taxon>
    </lineage>
</organism>
<evidence type="ECO:0000313" key="2">
    <source>
        <dbReference type="EMBL" id="MBP2321538.1"/>
    </source>
</evidence>
<reference evidence="2 3" key="1">
    <citation type="submission" date="2021-03" db="EMBL/GenBank/DDBJ databases">
        <title>Sequencing the genomes of 1000 actinobacteria strains.</title>
        <authorList>
            <person name="Klenk H.-P."/>
        </authorList>
    </citation>
    <scope>NUCLEOTIDE SEQUENCE [LARGE SCALE GENOMIC DNA]</scope>
    <source>
        <strain evidence="2 3">DSM 46670</strain>
    </source>
</reference>
<evidence type="ECO:0000313" key="3">
    <source>
        <dbReference type="Proteomes" id="UP001519332"/>
    </source>
</evidence>
<dbReference type="EMBL" id="JAGINW010000001">
    <property type="protein sequence ID" value="MBP2321538.1"/>
    <property type="molecule type" value="Genomic_DNA"/>
</dbReference>
<name>A0ABS4TAV6_9PSEU</name>
<feature type="compositionally biased region" description="Polar residues" evidence="1">
    <location>
        <begin position="74"/>
        <end position="85"/>
    </location>
</feature>
<dbReference type="SUPFAM" id="SSF141571">
    <property type="entry name" value="Pentapeptide repeat-like"/>
    <property type="match status" value="1"/>
</dbReference>
<sequence length="326" mass="34077">MRRHPSLLAQVIAVLSRRTPAFQPARGQPRTFSGTLILALRPHHANTTHQQTNTSGQLQPESMAPATDLDKAQTDNTQPIGQDSSGLPVLSSALKPHSDLRGANLARANLTGANLTEADLRGVDLTTANLTGANLTRAHLAGANLARANLTGADLIETNLTGADLTGAHLFGADLTEANLIETNLTGADLTGTNLTGANLTEADLRGVDLTTANLTGANLTRAHLAGVDLTGANLIETNLTGADLTGTNLARTRLTFVKLVDVGPARFADAVVDALAGARWSSTTIWPSQQAADAVAQGSRLLEDGHHEVVGDGRDRDRDHQYVSS</sequence>
<dbReference type="Pfam" id="PF00805">
    <property type="entry name" value="Pentapeptide"/>
    <property type="match status" value="4"/>
</dbReference>
<proteinExistence type="predicted"/>